<dbReference type="EC" id="1.1.1.1" evidence="3"/>
<comment type="cofactor">
    <cofactor evidence="1">
        <name>Zn(2+)</name>
        <dbReference type="ChEBI" id="CHEBI:29105"/>
    </cofactor>
</comment>
<comment type="similarity">
    <text evidence="2">Belongs to the zinc-containing alcohol dehydrogenase family.</text>
</comment>
<feature type="domain" description="Enoyl reductase (ER)" evidence="8">
    <location>
        <begin position="19"/>
        <end position="366"/>
    </location>
</feature>
<evidence type="ECO:0000256" key="1">
    <source>
        <dbReference type="ARBA" id="ARBA00001947"/>
    </source>
</evidence>
<gene>
    <name evidence="9" type="ORF">Spa11_21210</name>
</gene>
<evidence type="ECO:0000313" key="10">
    <source>
        <dbReference type="Proteomes" id="UP000316426"/>
    </source>
</evidence>
<dbReference type="KEGG" id="bmei:Spa11_21210"/>
<keyword evidence="10" id="KW-1185">Reference proteome</keyword>
<dbReference type="PANTHER" id="PTHR42940:SF3">
    <property type="entry name" value="ALCOHOL DEHYDROGENASE 1-RELATED"/>
    <property type="match status" value="1"/>
</dbReference>
<evidence type="ECO:0000256" key="4">
    <source>
        <dbReference type="ARBA" id="ARBA00022723"/>
    </source>
</evidence>
<dbReference type="InterPro" id="IPR020843">
    <property type="entry name" value="ER"/>
</dbReference>
<dbReference type="InterPro" id="IPR017743">
    <property type="entry name" value="ADH_phosphonate_catab-assoc"/>
</dbReference>
<keyword evidence="4" id="KW-0479">Metal-binding</keyword>
<dbReference type="Gene3D" id="3.40.50.720">
    <property type="entry name" value="NAD(P)-binding Rossmann-like Domain"/>
    <property type="match status" value="1"/>
</dbReference>
<name>A0A518K802_9BACT</name>
<dbReference type="GO" id="GO:0005737">
    <property type="term" value="C:cytoplasm"/>
    <property type="evidence" value="ECO:0007669"/>
    <property type="project" value="TreeGrafter"/>
</dbReference>
<reference evidence="9 10" key="1">
    <citation type="submission" date="2019-02" db="EMBL/GenBank/DDBJ databases">
        <title>Deep-cultivation of Planctomycetes and their phenomic and genomic characterization uncovers novel biology.</title>
        <authorList>
            <person name="Wiegand S."/>
            <person name="Jogler M."/>
            <person name="Boedeker C."/>
            <person name="Pinto D."/>
            <person name="Vollmers J."/>
            <person name="Rivas-Marin E."/>
            <person name="Kohn T."/>
            <person name="Peeters S.H."/>
            <person name="Heuer A."/>
            <person name="Rast P."/>
            <person name="Oberbeckmann S."/>
            <person name="Bunk B."/>
            <person name="Jeske O."/>
            <person name="Meyerdierks A."/>
            <person name="Storesund J.E."/>
            <person name="Kallscheuer N."/>
            <person name="Luecker S."/>
            <person name="Lage O.M."/>
            <person name="Pohl T."/>
            <person name="Merkel B.J."/>
            <person name="Hornburger P."/>
            <person name="Mueller R.-W."/>
            <person name="Bruemmer F."/>
            <person name="Labrenz M."/>
            <person name="Spormann A.M."/>
            <person name="Op den Camp H."/>
            <person name="Overmann J."/>
            <person name="Amann R."/>
            <person name="Jetten M.S.M."/>
            <person name="Mascher T."/>
            <person name="Medema M.H."/>
            <person name="Devos D.P."/>
            <person name="Kaster A.-K."/>
            <person name="Ovreas L."/>
            <person name="Rohde M."/>
            <person name="Galperin M.Y."/>
            <person name="Jogler C."/>
        </authorList>
    </citation>
    <scope>NUCLEOTIDE SEQUENCE [LARGE SCALE GENOMIC DNA]</scope>
    <source>
        <strain evidence="9 10">Spa11</strain>
    </source>
</reference>
<evidence type="ECO:0000256" key="3">
    <source>
        <dbReference type="ARBA" id="ARBA00013190"/>
    </source>
</evidence>
<keyword evidence="5" id="KW-0862">Zinc</keyword>
<evidence type="ECO:0000313" key="9">
    <source>
        <dbReference type="EMBL" id="QDV73922.1"/>
    </source>
</evidence>
<dbReference type="GO" id="GO:0046872">
    <property type="term" value="F:metal ion binding"/>
    <property type="evidence" value="ECO:0007669"/>
    <property type="project" value="UniProtKB-KW"/>
</dbReference>
<dbReference type="SUPFAM" id="SSF51735">
    <property type="entry name" value="NAD(P)-binding Rossmann-fold domains"/>
    <property type="match status" value="1"/>
</dbReference>
<keyword evidence="6 9" id="KW-0560">Oxidoreductase</keyword>
<evidence type="ECO:0000256" key="6">
    <source>
        <dbReference type="ARBA" id="ARBA00023002"/>
    </source>
</evidence>
<dbReference type="PANTHER" id="PTHR42940">
    <property type="entry name" value="ALCOHOL DEHYDROGENASE 1-RELATED"/>
    <property type="match status" value="1"/>
</dbReference>
<proteinExistence type="inferred from homology"/>
<evidence type="ECO:0000256" key="5">
    <source>
        <dbReference type="ARBA" id="ARBA00022833"/>
    </source>
</evidence>
<dbReference type="Pfam" id="PF08240">
    <property type="entry name" value="ADH_N"/>
    <property type="match status" value="1"/>
</dbReference>
<dbReference type="SUPFAM" id="SSF50129">
    <property type="entry name" value="GroES-like"/>
    <property type="match status" value="1"/>
</dbReference>
<dbReference type="CDD" id="cd08231">
    <property type="entry name" value="MDR_TM0436_like"/>
    <property type="match status" value="1"/>
</dbReference>
<sequence>MTRGHDHDGVRASVFVAPGEPLQLQSFPRPRLASGETLVKTTCCTLCGSDLHTYLGDRQGPKPAVLGHETIGTIVAFGPGYAPIDGKGGPLEIGDRVSWSVAASCGECFFCRHDLPQKCELLFKYGHEPCCGMYPLSGGMAEYCHLKRGTAIFRVPETIPDFVASSANCATATVAAAMRSAGGCRGKAVVIQGAGLLGLTAAAMASVQGAKHILVADVDPQRVSVASRFGADAAVDVATGPDQLADALYAATDNRGADIVFEMSGSADAIRQGLPLLRIGGCNVFVGAVKPISTVQLDPEQLVRRMWTLRGVHNYAPIDLADAIDFLAASWDQFPFVEMVGGEFPLERADEAFQHMIATRAVRVAVRPGGQLNSC</sequence>
<evidence type="ECO:0000256" key="7">
    <source>
        <dbReference type="ARBA" id="ARBA00023027"/>
    </source>
</evidence>
<dbReference type="SMART" id="SM00829">
    <property type="entry name" value="PKS_ER"/>
    <property type="match status" value="1"/>
</dbReference>
<dbReference type="GO" id="GO:0004022">
    <property type="term" value="F:alcohol dehydrogenase (NAD+) activity"/>
    <property type="evidence" value="ECO:0007669"/>
    <property type="project" value="UniProtKB-EC"/>
</dbReference>
<organism evidence="9 10">
    <name type="scientific">Botrimarina mediterranea</name>
    <dbReference type="NCBI Taxonomy" id="2528022"/>
    <lineage>
        <taxon>Bacteria</taxon>
        <taxon>Pseudomonadati</taxon>
        <taxon>Planctomycetota</taxon>
        <taxon>Planctomycetia</taxon>
        <taxon>Pirellulales</taxon>
        <taxon>Lacipirellulaceae</taxon>
        <taxon>Botrimarina</taxon>
    </lineage>
</organism>
<dbReference type="Pfam" id="PF00107">
    <property type="entry name" value="ADH_zinc_N"/>
    <property type="match status" value="1"/>
</dbReference>
<dbReference type="InterPro" id="IPR036291">
    <property type="entry name" value="NAD(P)-bd_dom_sf"/>
</dbReference>
<accession>A0A518K802</accession>
<evidence type="ECO:0000259" key="8">
    <source>
        <dbReference type="SMART" id="SM00829"/>
    </source>
</evidence>
<dbReference type="Gene3D" id="3.90.180.10">
    <property type="entry name" value="Medium-chain alcohol dehydrogenases, catalytic domain"/>
    <property type="match status" value="1"/>
</dbReference>
<evidence type="ECO:0000256" key="2">
    <source>
        <dbReference type="ARBA" id="ARBA00008072"/>
    </source>
</evidence>
<keyword evidence="7" id="KW-0520">NAD</keyword>
<dbReference type="InterPro" id="IPR011032">
    <property type="entry name" value="GroES-like_sf"/>
</dbReference>
<dbReference type="InterPro" id="IPR013149">
    <property type="entry name" value="ADH-like_C"/>
</dbReference>
<dbReference type="NCBIfam" id="TIGR03366">
    <property type="entry name" value="HpnZ_proposed"/>
    <property type="match status" value="1"/>
</dbReference>
<dbReference type="InterPro" id="IPR013154">
    <property type="entry name" value="ADH-like_N"/>
</dbReference>
<dbReference type="AlphaFoldDB" id="A0A518K802"/>
<dbReference type="Proteomes" id="UP000316426">
    <property type="component" value="Chromosome"/>
</dbReference>
<protein>
    <recommendedName>
        <fullName evidence="3">alcohol dehydrogenase</fullName>
        <ecNumber evidence="3">1.1.1.1</ecNumber>
    </recommendedName>
</protein>
<dbReference type="EMBL" id="CP036349">
    <property type="protein sequence ID" value="QDV73922.1"/>
    <property type="molecule type" value="Genomic_DNA"/>
</dbReference>